<organism evidence="1">
    <name type="scientific">marine metagenome</name>
    <dbReference type="NCBI Taxonomy" id="408172"/>
    <lineage>
        <taxon>unclassified sequences</taxon>
        <taxon>metagenomes</taxon>
        <taxon>ecological metagenomes</taxon>
    </lineage>
</organism>
<evidence type="ECO:0000313" key="1">
    <source>
        <dbReference type="EMBL" id="SVD79239.1"/>
    </source>
</evidence>
<dbReference type="InterPro" id="IPR029044">
    <property type="entry name" value="Nucleotide-diphossugar_trans"/>
</dbReference>
<feature type="non-terminal residue" evidence="1">
    <location>
        <position position="1"/>
    </location>
</feature>
<dbReference type="AlphaFoldDB" id="A0A382Y8B8"/>
<sequence>FNHDVVQKTQDLELVMMGNGAFFIFTKKTFKKYKNRTGENPYFYPLTFPESLEIDNKSDWELATRV</sequence>
<reference evidence="1" key="1">
    <citation type="submission" date="2018-05" db="EMBL/GenBank/DDBJ databases">
        <authorList>
            <person name="Lanie J.A."/>
            <person name="Ng W.-L."/>
            <person name="Kazmierczak K.M."/>
            <person name="Andrzejewski T.M."/>
            <person name="Davidsen T.M."/>
            <person name="Wayne K.J."/>
            <person name="Tettelin H."/>
            <person name="Glass J.I."/>
            <person name="Rusch D."/>
            <person name="Podicherti R."/>
            <person name="Tsui H.-C.T."/>
            <person name="Winkler M.E."/>
        </authorList>
    </citation>
    <scope>NUCLEOTIDE SEQUENCE</scope>
</reference>
<protein>
    <submittedName>
        <fullName evidence="1">Uncharacterized protein</fullName>
    </submittedName>
</protein>
<name>A0A382Y8B8_9ZZZZ</name>
<proteinExistence type="predicted"/>
<dbReference type="SUPFAM" id="SSF53448">
    <property type="entry name" value="Nucleotide-diphospho-sugar transferases"/>
    <property type="match status" value="1"/>
</dbReference>
<gene>
    <name evidence="1" type="ORF">METZ01_LOCUS432093</name>
</gene>
<accession>A0A382Y8B8</accession>
<dbReference type="Gene3D" id="3.90.550.10">
    <property type="entry name" value="Spore Coat Polysaccharide Biosynthesis Protein SpsA, Chain A"/>
    <property type="match status" value="1"/>
</dbReference>
<dbReference type="EMBL" id="UINC01173570">
    <property type="protein sequence ID" value="SVD79239.1"/>
    <property type="molecule type" value="Genomic_DNA"/>
</dbReference>